<dbReference type="Gene3D" id="2.20.70.10">
    <property type="match status" value="1"/>
</dbReference>
<feature type="domain" description="WW" evidence="4">
    <location>
        <begin position="90"/>
        <end position="123"/>
    </location>
</feature>
<dbReference type="GO" id="GO:0003725">
    <property type="term" value="F:double-stranded RNA binding"/>
    <property type="evidence" value="ECO:0007669"/>
    <property type="project" value="TreeGrafter"/>
</dbReference>
<dbReference type="InterPro" id="IPR036020">
    <property type="entry name" value="WW_dom_sf"/>
</dbReference>
<dbReference type="GO" id="GO:0070878">
    <property type="term" value="F:primary miRNA binding"/>
    <property type="evidence" value="ECO:0007669"/>
    <property type="project" value="TreeGrafter"/>
</dbReference>
<feature type="chain" id="PRO_5042072817" description="WW domain-containing protein" evidence="3">
    <location>
        <begin position="16"/>
        <end position="523"/>
    </location>
</feature>
<gene>
    <name evidence="6" type="ORF">P3T76_013916</name>
</gene>
<dbReference type="FunFam" id="2.20.70.10:FF:000087">
    <property type="entry name" value="PArtner of DroSHa (DRSH-1 interactor)"/>
    <property type="match status" value="1"/>
</dbReference>
<dbReference type="PROSITE" id="PS50137">
    <property type="entry name" value="DS_RBD"/>
    <property type="match status" value="1"/>
</dbReference>
<dbReference type="PANTHER" id="PTHR13482">
    <property type="entry name" value="MICRORNA PROCESSOR COMPLEX SUBUNIT DGCR8"/>
    <property type="match status" value="1"/>
</dbReference>
<evidence type="ECO:0000256" key="2">
    <source>
        <dbReference type="SAM" id="MobiDB-lite"/>
    </source>
</evidence>
<evidence type="ECO:0000256" key="3">
    <source>
        <dbReference type="SAM" id="SignalP"/>
    </source>
</evidence>
<comment type="caution">
    <text evidence="6">The sequence shown here is derived from an EMBL/GenBank/DDBJ whole genome shotgun (WGS) entry which is preliminary data.</text>
</comment>
<evidence type="ECO:0000313" key="7">
    <source>
        <dbReference type="Proteomes" id="UP001259832"/>
    </source>
</evidence>
<dbReference type="CDD" id="cd00048">
    <property type="entry name" value="DSRM_SF"/>
    <property type="match status" value="1"/>
</dbReference>
<evidence type="ECO:0000259" key="4">
    <source>
        <dbReference type="PROSITE" id="PS50020"/>
    </source>
</evidence>
<feature type="region of interest" description="Disordered" evidence="2">
    <location>
        <begin position="330"/>
        <end position="381"/>
    </location>
</feature>
<feature type="signal peptide" evidence="3">
    <location>
        <begin position="1"/>
        <end position="15"/>
    </location>
</feature>
<dbReference type="SUPFAM" id="SSF51045">
    <property type="entry name" value="WW domain"/>
    <property type="match status" value="1"/>
</dbReference>
<dbReference type="FunFam" id="3.30.160.20:FF:000205">
    <property type="entry name" value="Uncharacterized protein"/>
    <property type="match status" value="1"/>
</dbReference>
<dbReference type="InterPro" id="IPR001202">
    <property type="entry name" value="WW_dom"/>
</dbReference>
<dbReference type="GO" id="GO:0070877">
    <property type="term" value="C:microprocessor complex"/>
    <property type="evidence" value="ECO:0007669"/>
    <property type="project" value="InterPro"/>
</dbReference>
<dbReference type="GO" id="GO:0042802">
    <property type="term" value="F:identical protein binding"/>
    <property type="evidence" value="ECO:0007669"/>
    <property type="project" value="InterPro"/>
</dbReference>
<feature type="compositionally biased region" description="Polar residues" evidence="2">
    <location>
        <begin position="494"/>
        <end position="508"/>
    </location>
</feature>
<dbReference type="AlphaFoldDB" id="A0AAD9LCS1"/>
<dbReference type="SMART" id="SM00456">
    <property type="entry name" value="WW"/>
    <property type="match status" value="1"/>
</dbReference>
<feature type="region of interest" description="Disordered" evidence="2">
    <location>
        <begin position="69"/>
        <end position="95"/>
    </location>
</feature>
<dbReference type="PROSITE" id="PS50020">
    <property type="entry name" value="WW_DOMAIN_2"/>
    <property type="match status" value="1"/>
</dbReference>
<dbReference type="GO" id="GO:0031053">
    <property type="term" value="P:primary miRNA processing"/>
    <property type="evidence" value="ECO:0007669"/>
    <property type="project" value="InterPro"/>
</dbReference>
<dbReference type="SMART" id="SM00358">
    <property type="entry name" value="DSRM"/>
    <property type="match status" value="1"/>
</dbReference>
<dbReference type="SUPFAM" id="SSF54768">
    <property type="entry name" value="dsRNA-binding domain-like"/>
    <property type="match status" value="1"/>
</dbReference>
<keyword evidence="7" id="KW-1185">Reference proteome</keyword>
<dbReference type="EMBL" id="JASMQC010000038">
    <property type="protein sequence ID" value="KAK1930594.1"/>
    <property type="molecule type" value="Genomic_DNA"/>
</dbReference>
<dbReference type="InterPro" id="IPR040375">
    <property type="entry name" value="DGCR8"/>
</dbReference>
<dbReference type="InterPro" id="IPR014720">
    <property type="entry name" value="dsRBD_dom"/>
</dbReference>
<feature type="region of interest" description="Disordered" evidence="2">
    <location>
        <begin position="169"/>
        <end position="197"/>
    </location>
</feature>
<organism evidence="6 7">
    <name type="scientific">Phytophthora citrophthora</name>
    <dbReference type="NCBI Taxonomy" id="4793"/>
    <lineage>
        <taxon>Eukaryota</taxon>
        <taxon>Sar</taxon>
        <taxon>Stramenopiles</taxon>
        <taxon>Oomycota</taxon>
        <taxon>Peronosporomycetes</taxon>
        <taxon>Peronosporales</taxon>
        <taxon>Peronosporaceae</taxon>
        <taxon>Phytophthora</taxon>
    </lineage>
</organism>
<reference evidence="6" key="1">
    <citation type="submission" date="2023-08" db="EMBL/GenBank/DDBJ databases">
        <title>Reference Genome Resource for the Citrus Pathogen Phytophthora citrophthora.</title>
        <authorList>
            <person name="Moller H."/>
            <person name="Coetzee B."/>
            <person name="Rose L.J."/>
            <person name="Van Niekerk J.M."/>
        </authorList>
    </citation>
    <scope>NUCLEOTIDE SEQUENCE</scope>
    <source>
        <strain evidence="6">STE-U-9442</strain>
    </source>
</reference>
<dbReference type="GO" id="GO:0020037">
    <property type="term" value="F:heme binding"/>
    <property type="evidence" value="ECO:0007669"/>
    <property type="project" value="InterPro"/>
</dbReference>
<proteinExistence type="predicted"/>
<dbReference type="Proteomes" id="UP001259832">
    <property type="component" value="Unassembled WGS sequence"/>
</dbReference>
<name>A0AAD9LCS1_9STRA</name>
<evidence type="ECO:0000259" key="5">
    <source>
        <dbReference type="PROSITE" id="PS50137"/>
    </source>
</evidence>
<feature type="compositionally biased region" description="Polar residues" evidence="2">
    <location>
        <begin position="466"/>
        <end position="481"/>
    </location>
</feature>
<protein>
    <recommendedName>
        <fullName evidence="8">WW domain-containing protein</fullName>
    </recommendedName>
</protein>
<dbReference type="PANTHER" id="PTHR13482:SF3">
    <property type="entry name" value="MICROPROCESSOR COMPLEX SUBUNIT DGCR8"/>
    <property type="match status" value="1"/>
</dbReference>
<dbReference type="Pfam" id="PF00035">
    <property type="entry name" value="dsrm"/>
    <property type="match status" value="1"/>
</dbReference>
<feature type="region of interest" description="Disordered" evidence="2">
    <location>
        <begin position="466"/>
        <end position="508"/>
    </location>
</feature>
<feature type="domain" description="DRBM" evidence="5">
    <location>
        <begin position="239"/>
        <end position="306"/>
    </location>
</feature>
<sequence length="523" mass="56735">MIAIILWFLLEMVETLHKQEDEMRTTRADPKSTEHMDNFASAAGLMQLSSAAMAADAADAGVNNVDNGRNIVSNNSNSSSSTAGSSPADGSLPPGWQRIIHGSGLPCYVHDGLGVVCWTRPYPLNVGSDAALSQPELHRLVKQHVPPLSIFAPGSDVLARRRKESVSSAAAAVSSSPSLRAQHSQEPSSASTKKRKLDAVIKEQKGSGKHPSMTLDEFKMLSIGDPRVLQACMELSIKTPAQVLQEYQNRNRGVSINYNTVPVEGDGVKLFKTIVTAGSTVAEGIASTKKIAKQLGAQQLLAMLHERTARKYYEVAELYNSSLKGQPVIAESSTYGPSTPLRHNGRGGRGGNRDPRLERGGNAPNRNRRARRSPPNQQYDIVGGSYRDYGADQRVNPHWAGYNQQDVQQQAVPWNNGQQGDIGSDRVVVYSQAPEGNAGVYGDGQYNANAGGNAWGSYPNVNQPVPQASLSGAYPPQQQYNHAYGETQPYDYDNYQSRAPDRSNTTTPIERVTANLRNQMSNH</sequence>
<evidence type="ECO:0008006" key="8">
    <source>
        <dbReference type="Google" id="ProtNLM"/>
    </source>
</evidence>
<dbReference type="Gene3D" id="3.30.160.20">
    <property type="match status" value="1"/>
</dbReference>
<feature type="compositionally biased region" description="Polar residues" evidence="2">
    <location>
        <begin position="177"/>
        <end position="191"/>
    </location>
</feature>
<keyword evidence="1" id="KW-0694">RNA-binding</keyword>
<evidence type="ECO:0000256" key="1">
    <source>
        <dbReference type="PROSITE-ProRule" id="PRU00266"/>
    </source>
</evidence>
<evidence type="ECO:0000313" key="6">
    <source>
        <dbReference type="EMBL" id="KAK1930594.1"/>
    </source>
</evidence>
<keyword evidence="3" id="KW-0732">Signal</keyword>
<accession>A0AAD9LCS1</accession>